<dbReference type="InterPro" id="IPR054542">
    <property type="entry name" value="Cys_met_metab_PP"/>
</dbReference>
<keyword evidence="11" id="KW-1185">Reference proteome</keyword>
<dbReference type="GO" id="GO:0019346">
    <property type="term" value="P:transsulfuration"/>
    <property type="evidence" value="ECO:0007669"/>
    <property type="project" value="InterPro"/>
</dbReference>
<keyword evidence="3 8" id="KW-0663">Pyridoxal phosphate</keyword>
<dbReference type="Gene3D" id="3.40.640.10">
    <property type="entry name" value="Type I PLP-dependent aspartate aminotransferase-like (Major domain)"/>
    <property type="match status" value="1"/>
</dbReference>
<evidence type="ECO:0000256" key="4">
    <source>
        <dbReference type="ARBA" id="ARBA00047175"/>
    </source>
</evidence>
<comment type="cofactor">
    <cofactor evidence="1 9">
        <name>pyridoxal 5'-phosphate</name>
        <dbReference type="ChEBI" id="CHEBI:597326"/>
    </cofactor>
</comment>
<dbReference type="PANTHER" id="PTHR11808">
    <property type="entry name" value="TRANS-SULFURATION ENZYME FAMILY MEMBER"/>
    <property type="match status" value="1"/>
</dbReference>
<comment type="similarity">
    <text evidence="2 9">Belongs to the trans-sulfuration enzymes family.</text>
</comment>
<comment type="catalytic activity">
    <reaction evidence="7">
        <text>L-methionine + H2O = methanethiol + 2-oxobutanoate + NH4(+)</text>
        <dbReference type="Rhea" id="RHEA:23800"/>
        <dbReference type="ChEBI" id="CHEBI:15377"/>
        <dbReference type="ChEBI" id="CHEBI:16007"/>
        <dbReference type="ChEBI" id="CHEBI:16763"/>
        <dbReference type="ChEBI" id="CHEBI:28938"/>
        <dbReference type="ChEBI" id="CHEBI:57844"/>
        <dbReference type="EC" id="4.4.1.11"/>
    </reaction>
    <physiologicalReaction direction="left-to-right" evidence="7">
        <dbReference type="Rhea" id="RHEA:23801"/>
    </physiologicalReaction>
</comment>
<dbReference type="InterPro" id="IPR015421">
    <property type="entry name" value="PyrdxlP-dep_Trfase_major"/>
</dbReference>
<evidence type="ECO:0000256" key="9">
    <source>
        <dbReference type="RuleBase" id="RU362118"/>
    </source>
</evidence>
<comment type="catalytic activity">
    <reaction evidence="6">
        <text>L-homocysteine + H2O = 2-oxobutanoate + hydrogen sulfide + NH4(+) + H(+)</text>
        <dbReference type="Rhea" id="RHEA:14501"/>
        <dbReference type="ChEBI" id="CHEBI:15377"/>
        <dbReference type="ChEBI" id="CHEBI:15378"/>
        <dbReference type="ChEBI" id="CHEBI:16763"/>
        <dbReference type="ChEBI" id="CHEBI:28938"/>
        <dbReference type="ChEBI" id="CHEBI:29919"/>
        <dbReference type="ChEBI" id="CHEBI:58199"/>
        <dbReference type="EC" id="4.4.1.2"/>
    </reaction>
    <physiologicalReaction direction="left-to-right" evidence="6">
        <dbReference type="Rhea" id="RHEA:14502"/>
    </physiologicalReaction>
</comment>
<gene>
    <name evidence="10" type="ORF">EJC50_24800</name>
</gene>
<dbReference type="InterPro" id="IPR000277">
    <property type="entry name" value="Cys/Met-Metab_PyrdxlP-dep_enz"/>
</dbReference>
<dbReference type="PROSITE" id="PS00868">
    <property type="entry name" value="CYS_MET_METAB_PP"/>
    <property type="match status" value="1"/>
</dbReference>
<name>A0A3Q8X7Z8_9BACL</name>
<dbReference type="InterPro" id="IPR015424">
    <property type="entry name" value="PyrdxlP-dep_Trfase"/>
</dbReference>
<dbReference type="PIRSF" id="PIRSF001434">
    <property type="entry name" value="CGS"/>
    <property type="match status" value="1"/>
</dbReference>
<sequence>MTKLTLEQMYTAISHDEFDDRHYGAIQIPIYQNSLFAFDTYQQFEHAFEQELGSHIYSRGNNPTVEFLEGKLALLEGADAARCFASGMAAISAAIFSSVKAGDHIVCVSNAYGPARHVMGDYLKRFGVETTFVEGSRHESVQAAVRPNTKLIYLESPSTQMFELIDLEACAKLAKGIGARTIIDNTWATPIFQNPLEFGIDLIVHSITKYISGHSDALGGVVMGSNELMKPLSRDEYMLFGGIMTAHTASLVLRGLRTLPVRMERCQASGLKVASWLEESSPFVERVNHPGLPSHPQYELGKKQLRGYSSLFSFESKQPIELLKAWASKLKLFKIAVSWGGYESLATVGRNTAVNGEVRTIVRVYIGLESPDDLIRDMQETWQEVAASASQDRV</sequence>
<dbReference type="Gene3D" id="3.90.1150.10">
    <property type="entry name" value="Aspartate Aminotransferase, domain 1"/>
    <property type="match status" value="1"/>
</dbReference>
<dbReference type="GO" id="GO:0030170">
    <property type="term" value="F:pyridoxal phosphate binding"/>
    <property type="evidence" value="ECO:0007669"/>
    <property type="project" value="InterPro"/>
</dbReference>
<dbReference type="GO" id="GO:0018826">
    <property type="term" value="F:methionine gamma-lyase activity"/>
    <property type="evidence" value="ECO:0007669"/>
    <property type="project" value="UniProtKB-EC"/>
</dbReference>
<evidence type="ECO:0000256" key="3">
    <source>
        <dbReference type="ARBA" id="ARBA00022898"/>
    </source>
</evidence>
<dbReference type="Proteomes" id="UP000272528">
    <property type="component" value="Chromosome"/>
</dbReference>
<dbReference type="InterPro" id="IPR015422">
    <property type="entry name" value="PyrdxlP-dep_Trfase_small"/>
</dbReference>
<dbReference type="OrthoDB" id="9780685at2"/>
<protein>
    <recommendedName>
        <fullName evidence="4">homocysteine desulfhydrase</fullName>
        <ecNumber evidence="4">4.4.1.2</ecNumber>
    </recommendedName>
    <alternativeName>
        <fullName evidence="5">Homocysteine desulfhydrase</fullName>
    </alternativeName>
</protein>
<evidence type="ECO:0000256" key="8">
    <source>
        <dbReference type="PIRSR" id="PIRSR001434-2"/>
    </source>
</evidence>
<dbReference type="GO" id="GO:0016740">
    <property type="term" value="F:transferase activity"/>
    <property type="evidence" value="ECO:0007669"/>
    <property type="project" value="UniProtKB-KW"/>
</dbReference>
<evidence type="ECO:0000256" key="6">
    <source>
        <dbReference type="ARBA" id="ARBA00048780"/>
    </source>
</evidence>
<dbReference type="EC" id="4.4.1.2" evidence="4"/>
<evidence type="ECO:0000256" key="2">
    <source>
        <dbReference type="ARBA" id="ARBA00009077"/>
    </source>
</evidence>
<dbReference type="FunFam" id="3.40.640.10:FF:000046">
    <property type="entry name" value="Cystathionine gamma-lyase"/>
    <property type="match status" value="1"/>
</dbReference>
<evidence type="ECO:0000313" key="11">
    <source>
        <dbReference type="Proteomes" id="UP000272528"/>
    </source>
</evidence>
<organism evidence="10 11">
    <name type="scientific">Paenibacillus albus</name>
    <dbReference type="NCBI Taxonomy" id="2495582"/>
    <lineage>
        <taxon>Bacteria</taxon>
        <taxon>Bacillati</taxon>
        <taxon>Bacillota</taxon>
        <taxon>Bacilli</taxon>
        <taxon>Bacillales</taxon>
        <taxon>Paenibacillaceae</taxon>
        <taxon>Paenibacillus</taxon>
    </lineage>
</organism>
<dbReference type="AlphaFoldDB" id="A0A3Q8X7Z8"/>
<dbReference type="CDD" id="cd00614">
    <property type="entry name" value="CGS_like"/>
    <property type="match status" value="1"/>
</dbReference>
<dbReference type="GO" id="GO:0005737">
    <property type="term" value="C:cytoplasm"/>
    <property type="evidence" value="ECO:0007669"/>
    <property type="project" value="TreeGrafter"/>
</dbReference>
<dbReference type="PANTHER" id="PTHR11808:SF80">
    <property type="entry name" value="CYSTATHIONINE GAMMA-LYASE"/>
    <property type="match status" value="1"/>
</dbReference>
<feature type="modified residue" description="N6-(pyridoxal phosphate)lysine" evidence="8">
    <location>
        <position position="209"/>
    </location>
</feature>
<evidence type="ECO:0000256" key="5">
    <source>
        <dbReference type="ARBA" id="ARBA00047199"/>
    </source>
</evidence>
<keyword evidence="10" id="KW-0808">Transferase</keyword>
<dbReference type="RefSeq" id="WP_126018355.1">
    <property type="nucleotide sequence ID" value="NZ_CP034437.1"/>
</dbReference>
<evidence type="ECO:0000313" key="10">
    <source>
        <dbReference type="EMBL" id="AZN42545.1"/>
    </source>
</evidence>
<dbReference type="EMBL" id="CP034437">
    <property type="protein sequence ID" value="AZN42545.1"/>
    <property type="molecule type" value="Genomic_DNA"/>
</dbReference>
<evidence type="ECO:0000256" key="1">
    <source>
        <dbReference type="ARBA" id="ARBA00001933"/>
    </source>
</evidence>
<accession>A0A3Q8X7Z8</accession>
<dbReference type="Pfam" id="PF01053">
    <property type="entry name" value="Cys_Met_Meta_PP"/>
    <property type="match status" value="1"/>
</dbReference>
<dbReference type="SUPFAM" id="SSF53383">
    <property type="entry name" value="PLP-dependent transferases"/>
    <property type="match status" value="1"/>
</dbReference>
<dbReference type="GO" id="GO:0047982">
    <property type="term" value="F:homocysteine desulfhydrase activity"/>
    <property type="evidence" value="ECO:0007669"/>
    <property type="project" value="UniProtKB-EC"/>
</dbReference>
<proteinExistence type="inferred from homology"/>
<reference evidence="11" key="1">
    <citation type="submission" date="2018-12" db="EMBL/GenBank/DDBJ databases">
        <title>Genome sequence of Peanibacillus sp.</title>
        <authorList>
            <person name="Subramani G."/>
            <person name="Srinivasan S."/>
            <person name="Kim M.K."/>
        </authorList>
    </citation>
    <scope>NUCLEOTIDE SEQUENCE [LARGE SCALE GENOMIC DNA]</scope>
    <source>
        <strain evidence="11">18JY67-1</strain>
    </source>
</reference>
<evidence type="ECO:0000256" key="7">
    <source>
        <dbReference type="ARBA" id="ARBA00052699"/>
    </source>
</evidence>
<dbReference type="KEGG" id="palb:EJC50_24800"/>